<reference evidence="13" key="3">
    <citation type="submission" date="2025-09" db="UniProtKB">
        <authorList>
            <consortium name="Ensembl"/>
        </authorList>
    </citation>
    <scope>IDENTIFICATION</scope>
</reference>
<comment type="subcellular location">
    <subcellularLocation>
        <location evidence="1">Nucleus</location>
    </subcellularLocation>
</comment>
<keyword evidence="14" id="KW-1185">Reference proteome</keyword>
<dbReference type="Proteomes" id="UP000472267">
    <property type="component" value="Chromosome 17"/>
</dbReference>
<evidence type="ECO:0000259" key="12">
    <source>
        <dbReference type="PROSITE" id="PS50950"/>
    </source>
</evidence>
<evidence type="ECO:0000256" key="4">
    <source>
        <dbReference type="ARBA" id="ARBA00022833"/>
    </source>
</evidence>
<sequence length="335" mass="37161">MPRYCAVKVCRNRGGAASRHDNRRISFYPFPLQDKARLQKWVDNMKREDWTPSRHQYLCSEHFTEDCFDVRWGIRYLKNTSIPTLFPSAENDGEKKVTTIQRSPKGKASSPDSEPDTTGCILSSAPKNLQSTTADGPIAELTEVILELPLLSDTVTSCLSSHSEMQTAACEIAGESGLPTASCLALPPCSEAGCEARADSTVTVLCCEPLGPFSDGGAVDVPSLQAALGHAFSFVPIETIKDKPTECFLEERGPVDGEHISLYEHSYCRPDTNKDQLWKKILSLHAKILELDHREETTVAKIRELENEITLLKRDGAVFKEKQKVLEDFISSVMI</sequence>
<evidence type="ECO:0000256" key="5">
    <source>
        <dbReference type="ARBA" id="ARBA00023054"/>
    </source>
</evidence>
<evidence type="ECO:0000256" key="8">
    <source>
        <dbReference type="ARBA" id="ARBA00039526"/>
    </source>
</evidence>
<dbReference type="PANTHER" id="PTHR46927">
    <property type="entry name" value="AGAP005574-PA"/>
    <property type="match status" value="1"/>
</dbReference>
<dbReference type="RefSeq" id="XP_029969565.1">
    <property type="nucleotide sequence ID" value="XM_030113705.1"/>
</dbReference>
<protein>
    <recommendedName>
        <fullName evidence="8">THAP domain-containing protein 5</fullName>
    </recommendedName>
</protein>
<name>A0A672JB39_SALFA</name>
<dbReference type="InterPro" id="IPR006612">
    <property type="entry name" value="THAP_Znf"/>
</dbReference>
<dbReference type="GeneID" id="115404395"/>
<evidence type="ECO:0000256" key="2">
    <source>
        <dbReference type="ARBA" id="ARBA00022723"/>
    </source>
</evidence>
<proteinExistence type="predicted"/>
<dbReference type="Ensembl" id="ENSSFAT00005053026.1">
    <property type="protein sequence ID" value="ENSSFAP00005051381.1"/>
    <property type="gene ID" value="ENSSFAG00005024697.1"/>
</dbReference>
<dbReference type="OMA" id="NMKRDAW"/>
<dbReference type="GO" id="GO:0008270">
    <property type="term" value="F:zinc ion binding"/>
    <property type="evidence" value="ECO:0007669"/>
    <property type="project" value="UniProtKB-KW"/>
</dbReference>
<evidence type="ECO:0000256" key="9">
    <source>
        <dbReference type="PROSITE-ProRule" id="PRU00309"/>
    </source>
</evidence>
<dbReference type="OrthoDB" id="5982876at2759"/>
<evidence type="ECO:0000256" key="11">
    <source>
        <dbReference type="SAM" id="MobiDB-lite"/>
    </source>
</evidence>
<dbReference type="AlphaFoldDB" id="A0A672JB39"/>
<keyword evidence="5 10" id="KW-0175">Coiled coil</keyword>
<keyword evidence="7" id="KW-0539">Nucleus</keyword>
<dbReference type="SMART" id="SM00980">
    <property type="entry name" value="THAP"/>
    <property type="match status" value="1"/>
</dbReference>
<keyword evidence="2" id="KW-0479">Metal-binding</keyword>
<evidence type="ECO:0000256" key="1">
    <source>
        <dbReference type="ARBA" id="ARBA00004123"/>
    </source>
</evidence>
<keyword evidence="3 9" id="KW-0863">Zinc-finger</keyword>
<feature type="domain" description="THAP-type" evidence="12">
    <location>
        <begin position="1"/>
        <end position="86"/>
    </location>
</feature>
<reference evidence="13" key="1">
    <citation type="submission" date="2019-06" db="EMBL/GenBank/DDBJ databases">
        <authorList>
            <consortium name="Wellcome Sanger Institute Data Sharing"/>
        </authorList>
    </citation>
    <scope>NUCLEOTIDE SEQUENCE [LARGE SCALE GENOMIC DNA]</scope>
</reference>
<organism evidence="13 14">
    <name type="scientific">Salarias fasciatus</name>
    <name type="common">Jewelled blenny</name>
    <name type="synonym">Blennius fasciatus</name>
    <dbReference type="NCBI Taxonomy" id="181472"/>
    <lineage>
        <taxon>Eukaryota</taxon>
        <taxon>Metazoa</taxon>
        <taxon>Chordata</taxon>
        <taxon>Craniata</taxon>
        <taxon>Vertebrata</taxon>
        <taxon>Euteleostomi</taxon>
        <taxon>Actinopterygii</taxon>
        <taxon>Neopterygii</taxon>
        <taxon>Teleostei</taxon>
        <taxon>Neoteleostei</taxon>
        <taxon>Acanthomorphata</taxon>
        <taxon>Ovalentaria</taxon>
        <taxon>Blenniimorphae</taxon>
        <taxon>Blenniiformes</taxon>
        <taxon>Blennioidei</taxon>
        <taxon>Blenniidae</taxon>
        <taxon>Salariinae</taxon>
        <taxon>Salarias</taxon>
    </lineage>
</organism>
<feature type="region of interest" description="Disordered" evidence="11">
    <location>
        <begin position="87"/>
        <end position="128"/>
    </location>
</feature>
<dbReference type="InterPro" id="IPR052224">
    <property type="entry name" value="THAP_domain_protein"/>
</dbReference>
<evidence type="ECO:0000313" key="13">
    <source>
        <dbReference type="Ensembl" id="ENSSFAP00005051381.1"/>
    </source>
</evidence>
<evidence type="ECO:0000256" key="7">
    <source>
        <dbReference type="ARBA" id="ARBA00023242"/>
    </source>
</evidence>
<dbReference type="Pfam" id="PF05485">
    <property type="entry name" value="THAP"/>
    <property type="match status" value="1"/>
</dbReference>
<evidence type="ECO:0000256" key="6">
    <source>
        <dbReference type="ARBA" id="ARBA00023125"/>
    </source>
</evidence>
<accession>A0A672JB39</accession>
<dbReference type="PROSITE" id="PS50950">
    <property type="entry name" value="ZF_THAP"/>
    <property type="match status" value="1"/>
</dbReference>
<dbReference type="PANTHER" id="PTHR46927:SF1">
    <property type="entry name" value="THAP DOMAIN-CONTAINING PROTEIN 5"/>
    <property type="match status" value="1"/>
</dbReference>
<dbReference type="SUPFAM" id="SSF57716">
    <property type="entry name" value="Glucocorticoid receptor-like (DNA-binding domain)"/>
    <property type="match status" value="1"/>
</dbReference>
<dbReference type="SMART" id="SM00692">
    <property type="entry name" value="DM3"/>
    <property type="match status" value="1"/>
</dbReference>
<evidence type="ECO:0000256" key="10">
    <source>
        <dbReference type="SAM" id="Coils"/>
    </source>
</evidence>
<dbReference type="GO" id="GO:0005634">
    <property type="term" value="C:nucleus"/>
    <property type="evidence" value="ECO:0007669"/>
    <property type="project" value="UniProtKB-SubCell"/>
</dbReference>
<evidence type="ECO:0000256" key="3">
    <source>
        <dbReference type="ARBA" id="ARBA00022771"/>
    </source>
</evidence>
<dbReference type="GO" id="GO:0003677">
    <property type="term" value="F:DNA binding"/>
    <property type="evidence" value="ECO:0007669"/>
    <property type="project" value="UniProtKB-UniRule"/>
</dbReference>
<feature type="coiled-coil region" evidence="10">
    <location>
        <begin position="288"/>
        <end position="322"/>
    </location>
</feature>
<gene>
    <name evidence="13" type="primary">thap5</name>
</gene>
<keyword evidence="4" id="KW-0862">Zinc</keyword>
<dbReference type="InParanoid" id="A0A672JB39"/>
<evidence type="ECO:0000313" key="14">
    <source>
        <dbReference type="Proteomes" id="UP000472267"/>
    </source>
</evidence>
<keyword evidence="6 9" id="KW-0238">DNA-binding</keyword>
<reference evidence="13" key="2">
    <citation type="submission" date="2025-08" db="UniProtKB">
        <authorList>
            <consortium name="Ensembl"/>
        </authorList>
    </citation>
    <scope>IDENTIFICATION</scope>
</reference>